<organism evidence="4">
    <name type="scientific">Notodromas monacha</name>
    <dbReference type="NCBI Taxonomy" id="399045"/>
    <lineage>
        <taxon>Eukaryota</taxon>
        <taxon>Metazoa</taxon>
        <taxon>Ecdysozoa</taxon>
        <taxon>Arthropoda</taxon>
        <taxon>Crustacea</taxon>
        <taxon>Oligostraca</taxon>
        <taxon>Ostracoda</taxon>
        <taxon>Podocopa</taxon>
        <taxon>Podocopida</taxon>
        <taxon>Cypridocopina</taxon>
        <taxon>Cypridoidea</taxon>
        <taxon>Cyprididae</taxon>
        <taxon>Notodromas</taxon>
    </lineage>
</organism>
<dbReference type="SUPFAM" id="SSF56436">
    <property type="entry name" value="C-type lectin-like"/>
    <property type="match status" value="2"/>
</dbReference>
<evidence type="ECO:0000313" key="4">
    <source>
        <dbReference type="EMBL" id="CAD7276904.1"/>
    </source>
</evidence>
<feature type="compositionally biased region" description="Polar residues" evidence="1">
    <location>
        <begin position="773"/>
        <end position="787"/>
    </location>
</feature>
<proteinExistence type="predicted"/>
<dbReference type="SMART" id="SM00034">
    <property type="entry name" value="CLECT"/>
    <property type="match status" value="2"/>
</dbReference>
<feature type="region of interest" description="Disordered" evidence="1">
    <location>
        <begin position="764"/>
        <end position="787"/>
    </location>
</feature>
<dbReference type="InterPro" id="IPR016186">
    <property type="entry name" value="C-type_lectin-like/link_sf"/>
</dbReference>
<dbReference type="Proteomes" id="UP000678499">
    <property type="component" value="Unassembled WGS sequence"/>
</dbReference>
<dbReference type="Pfam" id="PF14295">
    <property type="entry name" value="PAN_4"/>
    <property type="match status" value="2"/>
</dbReference>
<dbReference type="InterPro" id="IPR001304">
    <property type="entry name" value="C-type_lectin-like"/>
</dbReference>
<evidence type="ECO:0000259" key="3">
    <source>
        <dbReference type="SMART" id="SM00034"/>
    </source>
</evidence>
<dbReference type="AlphaFoldDB" id="A0A7R9GDK3"/>
<dbReference type="InterPro" id="IPR016187">
    <property type="entry name" value="CTDL_fold"/>
</dbReference>
<name>A0A7R9GDK3_9CRUS</name>
<dbReference type="PANTHER" id="PTHR22801">
    <property type="entry name" value="LITHOSTATHINE"/>
    <property type="match status" value="1"/>
</dbReference>
<accession>A0A7R9GDK3</accession>
<keyword evidence="5" id="KW-1185">Reference proteome</keyword>
<evidence type="ECO:0000313" key="5">
    <source>
        <dbReference type="Proteomes" id="UP000678499"/>
    </source>
</evidence>
<evidence type="ECO:0000256" key="1">
    <source>
        <dbReference type="SAM" id="MobiDB-lite"/>
    </source>
</evidence>
<dbReference type="OrthoDB" id="6097711at2759"/>
<dbReference type="Gene3D" id="3.10.100.10">
    <property type="entry name" value="Mannose-Binding Protein A, subunit A"/>
    <property type="match status" value="3"/>
</dbReference>
<feature type="signal peptide" evidence="2">
    <location>
        <begin position="1"/>
        <end position="20"/>
    </location>
</feature>
<dbReference type="EMBL" id="OA882782">
    <property type="protein sequence ID" value="CAD7276904.1"/>
    <property type="molecule type" value="Genomic_DNA"/>
</dbReference>
<protein>
    <recommendedName>
        <fullName evidence="3">C-type lectin domain-containing protein</fullName>
    </recommendedName>
</protein>
<dbReference type="CDD" id="cd00037">
    <property type="entry name" value="CLECT"/>
    <property type="match status" value="2"/>
</dbReference>
<feature type="domain" description="C-type lectin" evidence="3">
    <location>
        <begin position="611"/>
        <end position="755"/>
    </location>
</feature>
<feature type="domain" description="C-type lectin" evidence="3">
    <location>
        <begin position="235"/>
        <end position="379"/>
    </location>
</feature>
<dbReference type="EMBL" id="CAJPEX010000745">
    <property type="protein sequence ID" value="CAG0917056.1"/>
    <property type="molecule type" value="Genomic_DNA"/>
</dbReference>
<dbReference type="InterPro" id="IPR003609">
    <property type="entry name" value="Pan_app"/>
</dbReference>
<gene>
    <name evidence="4" type="ORF">NMOB1V02_LOCUS4652</name>
</gene>
<sequence length="900" mass="99175">MGRITPFVISVSLLINPVQSISVTQQFSKICDGTLLSPSEIVTVTSDIECALRCNAKKVCNAFSLQKTSGSPPERTCRLSMGSFTWDSSTEETLYHLSIENPFKYTLMKNGGYYISYTTQKMYFDNIKHCDNEGATTAPCYKAADQEIIVSLLQINKQFVSGTMLTSNPYSGGRWVTVDGDVFNSGNKLSDPLQKWSSLNPNDGGILLVSSSNGIKLDWADDSYTRTSWPVSIICRKYFGYERSPINGIYYNLHHEPVSGHDAAQRICESEGGRLANLFNVTNFAAVEGYRIQATLSKTRVLVGGTDAKTEGTWVMPDGNTHILANRVNDPDQLWTANEPSEETKENCLSYNAGETGLTDAFCDSTQCLPFNLRNTVSEKPSWKFYFYTSPRLSAAKYKRKAKLDSYDHVPYSDDEIIFLINPVQNINIKRKFSRIRDGIILAPSEIVTVTSALDCARHCNAKKVCNAFSLQISIENPFNYTLMKNGGYYVSYTTQKMYFDNIKHCDNEGSTTAPCYKAADQQIIVSLLQIGKQFVTGTMLTSNPYSGGRWVTVDGDVFNSGNKLNDPLQKWSSWNPDDGGILLVSSSNGIKLNWDDDSYTRTSWPVAIICRKYFGYERSPINGIYYNLHREPVSGPDEAQRICESEGGRLANLFNATNFAAVERYRIQAFLSKTRILVGGTDAKTEGTWVMPDGSTHIYANLANDPDQLWGTGEPNGDAMQNCLAYTFINTGLVDISCNLSDVGDKWLLNRVQSAAGQSIHGRTPAGCQVPVSPTASQGSSWPRQSPAHQTAIVPMSKCPHVGVSLYCITTPVSGQPPVGQLTVAHLPVVKRRSVQPPARAVLGLPNPQPTKLRFGHPIVGALKQSGDKNHKGPQFGGLGIGEAKDCPGWWLDQPALDN</sequence>
<evidence type="ECO:0000256" key="2">
    <source>
        <dbReference type="SAM" id="SignalP"/>
    </source>
</evidence>
<dbReference type="PANTHER" id="PTHR22801:SF63">
    <property type="entry name" value="C-TYPE LECTIN DOMAIN-CONTAINING PROTEIN"/>
    <property type="match status" value="1"/>
</dbReference>
<keyword evidence="2" id="KW-0732">Signal</keyword>
<feature type="chain" id="PRO_5036403226" description="C-type lectin domain-containing protein" evidence="2">
    <location>
        <begin position="21"/>
        <end position="900"/>
    </location>
</feature>
<dbReference type="InterPro" id="IPR050801">
    <property type="entry name" value="Ca-Dep_Lectins_ImmuneDev"/>
</dbReference>
<reference evidence="4" key="1">
    <citation type="submission" date="2020-11" db="EMBL/GenBank/DDBJ databases">
        <authorList>
            <person name="Tran Van P."/>
        </authorList>
    </citation>
    <scope>NUCLEOTIDE SEQUENCE</scope>
</reference>